<gene>
    <name evidence="3" type="ORF">SAPIO_CDS6560</name>
</gene>
<dbReference type="OMA" id="VINNHPV"/>
<evidence type="ECO:0000256" key="2">
    <source>
        <dbReference type="SAM" id="Phobius"/>
    </source>
</evidence>
<dbReference type="VEuPathDB" id="FungiDB:SAPIO_CDS6560"/>
<protein>
    <submittedName>
        <fullName evidence="3">Uncharacterized protein</fullName>
    </submittedName>
</protein>
<dbReference type="EMBL" id="JOWA01000104">
    <property type="protein sequence ID" value="KEZ41983.1"/>
    <property type="molecule type" value="Genomic_DNA"/>
</dbReference>
<organism evidence="3 4">
    <name type="scientific">Pseudallescheria apiosperma</name>
    <name type="common">Scedosporium apiospermum</name>
    <dbReference type="NCBI Taxonomy" id="563466"/>
    <lineage>
        <taxon>Eukaryota</taxon>
        <taxon>Fungi</taxon>
        <taxon>Dikarya</taxon>
        <taxon>Ascomycota</taxon>
        <taxon>Pezizomycotina</taxon>
        <taxon>Sordariomycetes</taxon>
        <taxon>Hypocreomycetidae</taxon>
        <taxon>Microascales</taxon>
        <taxon>Microascaceae</taxon>
        <taxon>Scedosporium</taxon>
    </lineage>
</organism>
<dbReference type="GeneID" id="27725632"/>
<keyword evidence="2" id="KW-1133">Transmembrane helix</keyword>
<accession>A0A084G3S1</accession>
<name>A0A084G3S1_PSEDA</name>
<keyword evidence="4" id="KW-1185">Reference proteome</keyword>
<evidence type="ECO:0000256" key="1">
    <source>
        <dbReference type="SAM" id="MobiDB-lite"/>
    </source>
</evidence>
<comment type="caution">
    <text evidence="3">The sequence shown here is derived from an EMBL/GenBank/DDBJ whole genome shotgun (WGS) entry which is preliminary data.</text>
</comment>
<dbReference type="KEGG" id="sapo:SAPIO_CDS6560"/>
<feature type="region of interest" description="Disordered" evidence="1">
    <location>
        <begin position="1"/>
        <end position="67"/>
    </location>
</feature>
<sequence>MDPGSASESAPAYDQIFASHPVNQAPPQRGFTKAYAPVAQEDDSEIPQQQQPHLHYHNGVDPEAGDAEGEILLGGATPHTHCEACDRIAARRERSDREKHCCSMVAAVFIMAFVCLMVVGIIVGSRVGSRRS</sequence>
<dbReference type="RefSeq" id="XP_016641782.1">
    <property type="nucleotide sequence ID" value="XM_016788629.1"/>
</dbReference>
<evidence type="ECO:0000313" key="3">
    <source>
        <dbReference type="EMBL" id="KEZ41983.1"/>
    </source>
</evidence>
<feature type="transmembrane region" description="Helical" evidence="2">
    <location>
        <begin position="101"/>
        <end position="123"/>
    </location>
</feature>
<evidence type="ECO:0000313" key="4">
    <source>
        <dbReference type="Proteomes" id="UP000028545"/>
    </source>
</evidence>
<keyword evidence="2" id="KW-0812">Transmembrane</keyword>
<dbReference type="OrthoDB" id="4506934at2759"/>
<dbReference type="HOGENOM" id="CLU_143602_0_0_1"/>
<keyword evidence="2" id="KW-0472">Membrane</keyword>
<proteinExistence type="predicted"/>
<dbReference type="Proteomes" id="UP000028545">
    <property type="component" value="Unassembled WGS sequence"/>
</dbReference>
<dbReference type="AlphaFoldDB" id="A0A084G3S1"/>
<reference evidence="3 4" key="1">
    <citation type="journal article" date="2014" name="Genome Announc.">
        <title>Draft genome sequence of the pathogenic fungus Scedosporium apiospermum.</title>
        <authorList>
            <person name="Vandeputte P."/>
            <person name="Ghamrawi S."/>
            <person name="Rechenmann M."/>
            <person name="Iltis A."/>
            <person name="Giraud S."/>
            <person name="Fleury M."/>
            <person name="Thornton C."/>
            <person name="Delhaes L."/>
            <person name="Meyer W."/>
            <person name="Papon N."/>
            <person name="Bouchara J.P."/>
        </authorList>
    </citation>
    <scope>NUCLEOTIDE SEQUENCE [LARGE SCALE GENOMIC DNA]</scope>
    <source>
        <strain evidence="3 4">IHEM 14462</strain>
    </source>
</reference>